<dbReference type="Proteomes" id="UP000069205">
    <property type="component" value="Chromosome"/>
</dbReference>
<evidence type="ECO:0000313" key="3">
    <source>
        <dbReference type="Proteomes" id="UP000069205"/>
    </source>
</evidence>
<reference evidence="2 3" key="1">
    <citation type="journal article" date="2015" name="Proc. Natl. Acad. Sci. U.S.A.">
        <title>Expanded metabolic versatility of ubiquitous nitrite-oxidizing bacteria from the genus Nitrospira.</title>
        <authorList>
            <person name="Koch H."/>
            <person name="Lucker S."/>
            <person name="Albertsen M."/>
            <person name="Kitzinger K."/>
            <person name="Herbold C."/>
            <person name="Spieck E."/>
            <person name="Nielsen P.H."/>
            <person name="Wagner M."/>
            <person name="Daims H."/>
        </authorList>
    </citation>
    <scope>NUCLEOTIDE SEQUENCE [LARGE SCALE GENOMIC DNA]</scope>
    <source>
        <strain evidence="2 3">NSP M-1</strain>
    </source>
</reference>
<dbReference type="AlphaFoldDB" id="A0A0K2GEP3"/>
<sequence>MRKTVLDATAVLALLNDEPGAGTVASFLPQAVISTVNLAEVVGKLAEAGMPEGTIKTVLGELGLVVIPFDEDLALRTGLLRPATSNYGLSLGDRACLALGQQLHRPVLTADRMWKTLKLDVEIQMIR</sequence>
<evidence type="ECO:0000313" key="2">
    <source>
        <dbReference type="EMBL" id="ALA59416.1"/>
    </source>
</evidence>
<dbReference type="PATRIC" id="fig|42253.5.peg.2975"/>
<dbReference type="Gene3D" id="3.40.50.1010">
    <property type="entry name" value="5'-nuclease"/>
    <property type="match status" value="1"/>
</dbReference>
<name>A0A0K2GEP3_NITMO</name>
<proteinExistence type="predicted"/>
<gene>
    <name evidence="2" type="ORF">NITMOv2_3011</name>
</gene>
<dbReference type="STRING" id="42253.NITMOv2_3011"/>
<dbReference type="Pfam" id="PF01850">
    <property type="entry name" value="PIN"/>
    <property type="match status" value="1"/>
</dbReference>
<accession>A0A0K2GEP3</accession>
<dbReference type="InterPro" id="IPR029060">
    <property type="entry name" value="PIN-like_dom_sf"/>
</dbReference>
<dbReference type="CDD" id="cd18682">
    <property type="entry name" value="PIN_VapC-like"/>
    <property type="match status" value="1"/>
</dbReference>
<dbReference type="EMBL" id="CP011801">
    <property type="protein sequence ID" value="ALA59416.1"/>
    <property type="molecule type" value="Genomic_DNA"/>
</dbReference>
<dbReference type="SUPFAM" id="SSF88723">
    <property type="entry name" value="PIN domain-like"/>
    <property type="match status" value="1"/>
</dbReference>
<dbReference type="KEGG" id="nmv:NITMOv2_3011"/>
<protein>
    <recommendedName>
        <fullName evidence="1">PIN domain-containing protein</fullName>
    </recommendedName>
</protein>
<dbReference type="OrthoDB" id="286092at2"/>
<evidence type="ECO:0000259" key="1">
    <source>
        <dbReference type="Pfam" id="PF01850"/>
    </source>
</evidence>
<feature type="domain" description="PIN" evidence="1">
    <location>
        <begin position="5"/>
        <end position="115"/>
    </location>
</feature>
<keyword evidence="3" id="KW-1185">Reference proteome</keyword>
<dbReference type="InterPro" id="IPR002716">
    <property type="entry name" value="PIN_dom"/>
</dbReference>
<organism evidence="2 3">
    <name type="scientific">Nitrospira moscoviensis</name>
    <dbReference type="NCBI Taxonomy" id="42253"/>
    <lineage>
        <taxon>Bacteria</taxon>
        <taxon>Pseudomonadati</taxon>
        <taxon>Nitrospirota</taxon>
        <taxon>Nitrospiria</taxon>
        <taxon>Nitrospirales</taxon>
        <taxon>Nitrospiraceae</taxon>
        <taxon>Nitrospira</taxon>
    </lineage>
</organism>